<feature type="compositionally biased region" description="Polar residues" evidence="6">
    <location>
        <begin position="435"/>
        <end position="454"/>
    </location>
</feature>
<dbReference type="Pfam" id="PF00536">
    <property type="entry name" value="SAM_1"/>
    <property type="match status" value="1"/>
</dbReference>
<evidence type="ECO:0000256" key="3">
    <source>
        <dbReference type="ARBA" id="ARBA00022737"/>
    </source>
</evidence>
<feature type="compositionally biased region" description="Polar residues" evidence="6">
    <location>
        <begin position="242"/>
        <end position="260"/>
    </location>
</feature>
<evidence type="ECO:0000256" key="5">
    <source>
        <dbReference type="PROSITE-ProRule" id="PRU00459"/>
    </source>
</evidence>
<evidence type="ECO:0000256" key="2">
    <source>
        <dbReference type="ARBA" id="ARBA00022491"/>
    </source>
</evidence>
<protein>
    <submittedName>
        <fullName evidence="8">Scm</fullName>
    </submittedName>
</protein>
<dbReference type="SMART" id="SM00561">
    <property type="entry name" value="MBT"/>
    <property type="match status" value="2"/>
</dbReference>
<evidence type="ECO:0000313" key="8">
    <source>
        <dbReference type="EMBL" id="KAF6024694.1"/>
    </source>
</evidence>
<dbReference type="Gene3D" id="3.90.1150.190">
    <property type="entry name" value="SLED domain"/>
    <property type="match status" value="1"/>
</dbReference>
<evidence type="ECO:0000256" key="4">
    <source>
        <dbReference type="ARBA" id="ARBA00023242"/>
    </source>
</evidence>
<dbReference type="SMART" id="SM00454">
    <property type="entry name" value="SAM"/>
    <property type="match status" value="1"/>
</dbReference>
<feature type="repeat" description="MBT" evidence="5">
    <location>
        <begin position="29"/>
        <end position="127"/>
    </location>
</feature>
<dbReference type="GO" id="GO:0005634">
    <property type="term" value="C:nucleus"/>
    <property type="evidence" value="ECO:0007669"/>
    <property type="project" value="UniProtKB-SubCell"/>
</dbReference>
<dbReference type="PROSITE" id="PS51079">
    <property type="entry name" value="MBT"/>
    <property type="match status" value="2"/>
</dbReference>
<dbReference type="Gene3D" id="1.10.150.50">
    <property type="entry name" value="Transcription Factor, Ets-1"/>
    <property type="match status" value="1"/>
</dbReference>
<proteinExistence type="predicted"/>
<reference evidence="8" key="1">
    <citation type="submission" date="2020-06" db="EMBL/GenBank/DDBJ databases">
        <title>Draft genome of Bugula neritina, a colonial animal packing powerful symbionts and potential medicines.</title>
        <authorList>
            <person name="Rayko M."/>
        </authorList>
    </citation>
    <scope>NUCLEOTIDE SEQUENCE [LARGE SCALE GENOMIC DNA]</scope>
    <source>
        <strain evidence="8">Kwan_BN1</strain>
    </source>
</reference>
<gene>
    <name evidence="8" type="ORF">EB796_017016</name>
</gene>
<dbReference type="OrthoDB" id="5912862at2759"/>
<dbReference type="PANTHER" id="PTHR12247">
    <property type="entry name" value="POLYCOMB GROUP PROTEIN"/>
    <property type="match status" value="1"/>
</dbReference>
<comment type="caution">
    <text evidence="8">The sequence shown here is derived from an EMBL/GenBank/DDBJ whole genome shotgun (WGS) entry which is preliminary data.</text>
</comment>
<accession>A0A7J7JGD3</accession>
<name>A0A7J7JGD3_BUGNE</name>
<dbReference type="SUPFAM" id="SSF63748">
    <property type="entry name" value="Tudor/PWWP/MBT"/>
    <property type="match status" value="2"/>
</dbReference>
<evidence type="ECO:0000256" key="6">
    <source>
        <dbReference type="SAM" id="MobiDB-lite"/>
    </source>
</evidence>
<dbReference type="Proteomes" id="UP000593567">
    <property type="component" value="Unassembled WGS sequence"/>
</dbReference>
<comment type="subcellular location">
    <subcellularLocation>
        <location evidence="1">Nucleus</location>
    </subcellularLocation>
</comment>
<dbReference type="InterPro" id="IPR013761">
    <property type="entry name" value="SAM/pointed_sf"/>
</dbReference>
<dbReference type="InterPro" id="IPR004092">
    <property type="entry name" value="Mbt"/>
</dbReference>
<keyword evidence="4" id="KW-0539">Nucleus</keyword>
<feature type="region of interest" description="Disordered" evidence="6">
    <location>
        <begin position="239"/>
        <end position="291"/>
    </location>
</feature>
<dbReference type="Pfam" id="PF02820">
    <property type="entry name" value="MBT"/>
    <property type="match status" value="2"/>
</dbReference>
<dbReference type="InterPro" id="IPR050548">
    <property type="entry name" value="PcG_chromatin_remod_factors"/>
</dbReference>
<feature type="domain" description="SAM" evidence="7">
    <location>
        <begin position="511"/>
        <end position="579"/>
    </location>
</feature>
<feature type="region of interest" description="Disordered" evidence="6">
    <location>
        <begin position="435"/>
        <end position="473"/>
    </location>
</feature>
<dbReference type="AlphaFoldDB" id="A0A7J7JGD3"/>
<dbReference type="EMBL" id="VXIV02002549">
    <property type="protein sequence ID" value="KAF6024694.1"/>
    <property type="molecule type" value="Genomic_DNA"/>
</dbReference>
<evidence type="ECO:0000256" key="1">
    <source>
        <dbReference type="ARBA" id="ARBA00004123"/>
    </source>
</evidence>
<dbReference type="GO" id="GO:0003682">
    <property type="term" value="F:chromatin binding"/>
    <property type="evidence" value="ECO:0007669"/>
    <property type="project" value="TreeGrafter"/>
</dbReference>
<dbReference type="CDD" id="cd20092">
    <property type="entry name" value="MBT_dScm-like_rpt2"/>
    <property type="match status" value="1"/>
</dbReference>
<organism evidence="8 9">
    <name type="scientific">Bugula neritina</name>
    <name type="common">Brown bryozoan</name>
    <name type="synonym">Sertularia neritina</name>
    <dbReference type="NCBI Taxonomy" id="10212"/>
    <lineage>
        <taxon>Eukaryota</taxon>
        <taxon>Metazoa</taxon>
        <taxon>Spiralia</taxon>
        <taxon>Lophotrochozoa</taxon>
        <taxon>Bryozoa</taxon>
        <taxon>Gymnolaemata</taxon>
        <taxon>Cheilostomatida</taxon>
        <taxon>Flustrina</taxon>
        <taxon>Buguloidea</taxon>
        <taxon>Bugulidae</taxon>
        <taxon>Bugula</taxon>
    </lineage>
</organism>
<dbReference type="GO" id="GO:0045892">
    <property type="term" value="P:negative regulation of DNA-templated transcription"/>
    <property type="evidence" value="ECO:0007669"/>
    <property type="project" value="TreeGrafter"/>
</dbReference>
<keyword evidence="9" id="KW-1185">Reference proteome</keyword>
<keyword evidence="3" id="KW-0677">Repeat</keyword>
<keyword evidence="2" id="KW-0678">Repressor</keyword>
<sequence length="582" mass="63681">MAKFQSLRVKSEPSQNLKVTATVPGTGSFSWGEHIAESGDRPAPKTCFRQATIPPENEFTPGMKLESRDPRNSMSICIATVIYTSGSRLCLRLDGSDNRNDFWSLVDSEDIHPYGWCESKGEQLQPPLGFAKNASCYPVFLNKLLQESMSMMAPKSCFKPAPSHPEKNKFEVGMKLEAIDRKNPHLIGPATVGDIDGDKIYVQFDGWRGAFDYWCRYDSRDIFYVGWCALAGHPIQPPGTKGNLTHNKGPGSTKSQSASPNLAIHIETQSPSVGIPSPGSARSTGSKRHSPAVNRLILSPEPSTLSPASAGVETVTAYVNQNCHCGPQLIRTRIFRLPLQYGPTSVTKLLKKVVQALVDSAVNPTQVFHNLVSSPSNIIITTKVPGKTLTCSIPAVVTASAFTQYISNLLQQIECCVNLITLQPLQQICDKCSTNSSGSSHPLRRANSSTNGHSPSKRGRTMRTLSVPAKSRSRKAYSNVQETPLITSPRIESLAGISSMHPAQPAVSTNPENWTTDEVLQYIRSNDPTLSKQAHLIQSNEIDGRAFLLMTSDIAIKYMHMKVGPALKLCSLIDQLRTSMRY</sequence>
<feature type="repeat" description="MBT" evidence="5">
    <location>
        <begin position="139"/>
        <end position="238"/>
    </location>
</feature>
<dbReference type="InterPro" id="IPR021987">
    <property type="entry name" value="SLED"/>
</dbReference>
<dbReference type="Pfam" id="PF12140">
    <property type="entry name" value="SLED"/>
    <property type="match status" value="1"/>
</dbReference>
<dbReference type="InterPro" id="IPR038348">
    <property type="entry name" value="SLED_sf"/>
</dbReference>
<dbReference type="InterPro" id="IPR001660">
    <property type="entry name" value="SAM"/>
</dbReference>
<evidence type="ECO:0000313" key="9">
    <source>
        <dbReference type="Proteomes" id="UP000593567"/>
    </source>
</evidence>
<dbReference type="GO" id="GO:0042393">
    <property type="term" value="F:histone binding"/>
    <property type="evidence" value="ECO:0007669"/>
    <property type="project" value="TreeGrafter"/>
</dbReference>
<dbReference type="PANTHER" id="PTHR12247:SF132">
    <property type="entry name" value="POLYCOMB PROTEIN SCM"/>
    <property type="match status" value="1"/>
</dbReference>
<dbReference type="Gene3D" id="2.30.30.140">
    <property type="match status" value="2"/>
</dbReference>
<dbReference type="SUPFAM" id="SSF47769">
    <property type="entry name" value="SAM/Pointed domain"/>
    <property type="match status" value="1"/>
</dbReference>
<evidence type="ECO:0000259" key="7">
    <source>
        <dbReference type="SMART" id="SM00454"/>
    </source>
</evidence>